<name>A0AA41ZE59_9SPHN</name>
<dbReference type="RefSeq" id="WP_265271845.1">
    <property type="nucleotide sequence ID" value="NZ_JANFAV010000028.1"/>
</dbReference>
<dbReference type="Proteomes" id="UP001165565">
    <property type="component" value="Unassembled WGS sequence"/>
</dbReference>
<dbReference type="EMBL" id="JANFAV010000028">
    <property type="protein sequence ID" value="MCW6537672.1"/>
    <property type="molecule type" value="Genomic_DNA"/>
</dbReference>
<dbReference type="Gene3D" id="1.20.120.520">
    <property type="entry name" value="nmb1532 protein domain like"/>
    <property type="match status" value="1"/>
</dbReference>
<proteinExistence type="predicted"/>
<accession>A0AA41ZE59</accession>
<dbReference type="AlphaFoldDB" id="A0AA41ZE59"/>
<protein>
    <submittedName>
        <fullName evidence="2">Hemerythrin domain-containing protein</fullName>
    </submittedName>
</protein>
<gene>
    <name evidence="2" type="ORF">NEE01_23100</name>
</gene>
<evidence type="ECO:0000313" key="3">
    <source>
        <dbReference type="Proteomes" id="UP001165565"/>
    </source>
</evidence>
<organism evidence="2 3">
    <name type="scientific">Sphingomonas lycopersici</name>
    <dbReference type="NCBI Taxonomy" id="2951807"/>
    <lineage>
        <taxon>Bacteria</taxon>
        <taxon>Pseudomonadati</taxon>
        <taxon>Pseudomonadota</taxon>
        <taxon>Alphaproteobacteria</taxon>
        <taxon>Sphingomonadales</taxon>
        <taxon>Sphingomonadaceae</taxon>
        <taxon>Sphingomonas</taxon>
    </lineage>
</organism>
<dbReference type="InterPro" id="IPR012312">
    <property type="entry name" value="Hemerythrin-like"/>
</dbReference>
<keyword evidence="3" id="KW-1185">Reference proteome</keyword>
<evidence type="ECO:0000259" key="1">
    <source>
        <dbReference type="Pfam" id="PF01814"/>
    </source>
</evidence>
<feature type="domain" description="Hemerythrin-like" evidence="1">
    <location>
        <begin position="4"/>
        <end position="129"/>
    </location>
</feature>
<sequence length="153" mass="17108">MDMDGIRRQHDSISEHAGRLAAAVSNPTYSPVAAIRWKLARELIAHLAVEDRWLYPAFIASSNQRAADTAKQFKDEMGGLADVFTNYMSKWTDQRIAAEWAAYCDETKALLAALADRILRENNELYPLASAVRLAEKRRYAARPNSSQAPGRA</sequence>
<reference evidence="2" key="1">
    <citation type="submission" date="2022-06" db="EMBL/GenBank/DDBJ databases">
        <title>Sphingomonas sp. nov. isolated from rhizosphere soil of tomato.</title>
        <authorList>
            <person name="Dong H."/>
            <person name="Gao R."/>
        </authorList>
    </citation>
    <scope>NUCLEOTIDE SEQUENCE</scope>
    <source>
        <strain evidence="2">MMSM24</strain>
    </source>
</reference>
<evidence type="ECO:0000313" key="2">
    <source>
        <dbReference type="EMBL" id="MCW6537672.1"/>
    </source>
</evidence>
<comment type="caution">
    <text evidence="2">The sequence shown here is derived from an EMBL/GenBank/DDBJ whole genome shotgun (WGS) entry which is preliminary data.</text>
</comment>
<dbReference type="Pfam" id="PF01814">
    <property type="entry name" value="Hemerythrin"/>
    <property type="match status" value="1"/>
</dbReference>